<evidence type="ECO:0000313" key="2">
    <source>
        <dbReference type="Proteomes" id="UP000232003"/>
    </source>
</evidence>
<sequence length="39" mass="4610">MERETLANVDFFYLTSPLLFKKQGTHEEAETPIMKPRQL</sequence>
<gene>
    <name evidence="1" type="ORF">COO91_09065</name>
</gene>
<proteinExistence type="predicted"/>
<dbReference type="AlphaFoldDB" id="A0A2K8T5D3"/>
<name>A0A2K8T5D3_9NOSO</name>
<keyword evidence="2" id="KW-1185">Reference proteome</keyword>
<reference evidence="1 2" key="1">
    <citation type="submission" date="2017-11" db="EMBL/GenBank/DDBJ databases">
        <title>Complete genome of a free-living desiccation-tolerant cyanobacterium and its photosynthetic adaptation to extreme terrestrial habitat.</title>
        <authorList>
            <person name="Shang J."/>
        </authorList>
    </citation>
    <scope>NUCLEOTIDE SEQUENCE [LARGE SCALE GENOMIC DNA]</scope>
    <source>
        <strain evidence="1 2">CCNUN1</strain>
    </source>
</reference>
<dbReference type="EMBL" id="CP024785">
    <property type="protein sequence ID" value="AUB42914.1"/>
    <property type="molecule type" value="Genomic_DNA"/>
</dbReference>
<dbReference type="KEGG" id="nfl:COO91_09065"/>
<protein>
    <submittedName>
        <fullName evidence="1">Uncharacterized protein</fullName>
    </submittedName>
</protein>
<dbReference type="Proteomes" id="UP000232003">
    <property type="component" value="Chromosome"/>
</dbReference>
<accession>A0A2K8T5D3</accession>
<evidence type="ECO:0000313" key="1">
    <source>
        <dbReference type="EMBL" id="AUB42914.1"/>
    </source>
</evidence>
<organism evidence="1 2">
    <name type="scientific">Nostoc flagelliforme CCNUN1</name>
    <dbReference type="NCBI Taxonomy" id="2038116"/>
    <lineage>
        <taxon>Bacteria</taxon>
        <taxon>Bacillati</taxon>
        <taxon>Cyanobacteriota</taxon>
        <taxon>Cyanophyceae</taxon>
        <taxon>Nostocales</taxon>
        <taxon>Nostocaceae</taxon>
        <taxon>Nostoc</taxon>
    </lineage>
</organism>